<dbReference type="GeneID" id="30203386"/>
<dbReference type="InterPro" id="IPR043970">
    <property type="entry name" value="FUZ/MON1/HPS1_longin_3"/>
</dbReference>
<feature type="region of interest" description="Disordered" evidence="5">
    <location>
        <begin position="1"/>
        <end position="58"/>
    </location>
</feature>
<dbReference type="GO" id="GO:1990624">
    <property type="term" value="F:guanyl nucleotide exchange factor inhibitor activity"/>
    <property type="evidence" value="ECO:0007669"/>
    <property type="project" value="EnsemblFungi"/>
</dbReference>
<evidence type="ECO:0000256" key="4">
    <source>
        <dbReference type="RuleBase" id="RU367048"/>
    </source>
</evidence>
<feature type="compositionally biased region" description="Polar residues" evidence="5">
    <location>
        <begin position="31"/>
        <end position="58"/>
    </location>
</feature>
<evidence type="ECO:0000259" key="8">
    <source>
        <dbReference type="Pfam" id="PF19038"/>
    </source>
</evidence>
<organism evidence="9 10">
    <name type="scientific">Wickerhamomyces anomalus (strain ATCC 58044 / CBS 1984 / NCYC 433 / NRRL Y-366-8)</name>
    <name type="common">Yeast</name>
    <name type="synonym">Hansenula anomala</name>
    <dbReference type="NCBI Taxonomy" id="683960"/>
    <lineage>
        <taxon>Eukaryota</taxon>
        <taxon>Fungi</taxon>
        <taxon>Dikarya</taxon>
        <taxon>Ascomycota</taxon>
        <taxon>Saccharomycotina</taxon>
        <taxon>Saccharomycetes</taxon>
        <taxon>Phaffomycetales</taxon>
        <taxon>Wickerhamomycetaceae</taxon>
        <taxon>Wickerhamomyces</taxon>
    </lineage>
</organism>
<dbReference type="GO" id="GO:0035658">
    <property type="term" value="C:Mon1-Ccz1 complex"/>
    <property type="evidence" value="ECO:0007669"/>
    <property type="project" value="EnsemblFungi"/>
</dbReference>
<dbReference type="GO" id="GO:0044395">
    <property type="term" value="P:protein targeting to vacuolar membrane"/>
    <property type="evidence" value="ECO:0007669"/>
    <property type="project" value="EnsemblFungi"/>
</dbReference>
<name>A0A1E3PAU2_WICAA</name>
<comment type="function">
    <text evidence="4">Required for multiple vacuole delivery pathways including the cytoplasm to vacuole transport (Cvt), autophagy, pexophagy and endocytosis.</text>
</comment>
<keyword evidence="4" id="KW-0967">Endosome</keyword>
<keyword evidence="10" id="KW-1185">Reference proteome</keyword>
<dbReference type="GO" id="GO:0032258">
    <property type="term" value="P:cytoplasm to vacuole targeting by the Cvt pathway"/>
    <property type="evidence" value="ECO:0007669"/>
    <property type="project" value="EnsemblFungi"/>
</dbReference>
<dbReference type="AlphaFoldDB" id="A0A1E3PAU2"/>
<comment type="similarity">
    <text evidence="2 4">Belongs to the MON1/SAND family.</text>
</comment>
<dbReference type="Pfam" id="PF19037">
    <property type="entry name" value="Fuz_longin_2"/>
    <property type="match status" value="1"/>
</dbReference>
<dbReference type="GO" id="GO:0032511">
    <property type="term" value="P:late endosome to vacuole transport via multivesicular body sorting pathway"/>
    <property type="evidence" value="ECO:0007669"/>
    <property type="project" value="EnsemblFungi"/>
</dbReference>
<keyword evidence="4" id="KW-0926">Vacuole</keyword>
<dbReference type="GO" id="GO:0032266">
    <property type="term" value="F:phosphatidylinositol-3-phosphate binding"/>
    <property type="evidence" value="ECO:0007669"/>
    <property type="project" value="EnsemblFungi"/>
</dbReference>
<sequence>MEQDEISIDNDYITGPEYRPQMPKRPQKKPSLSQLTVGQPRSSLRLSELQAQPTTELSTQNIGKEENFLNTDRIYNTLNYYDSSHDPNFDASTIRTSTPTLTIYSDDEELENTLGDLISQPSSEMRLHFNHEEEEASLKGAKQFFILSSAGKPIYSMSSDLDHNDENFINYNGIIQTIVSSFILSGSELRSFVTKTSRFTILNQSPIVLLAISKIGESEMDLLNQLDLLYSFLLSALSKPHIMRSFQNKEGFDLRKHLGRADLSGLDSLTKEIINFNPGILIGALQCIKLKRSVRDKSRQIMLNRRSKNLLYGMLVAPGGKLINVLRPKSHTLHTTDLQILFSIVFNQSKNYSEDEELWLPICLPKFNPNGFLYAFVKFVDSVALILISADKNCFFEMSETSTKIINEFRKHEILSHISDSLKHGLSTIDIPAPLIYHFIYKSKKHLQYVMPTSTNVTALQKYYLQLYSSVDRNGKISVSYIKWEKDGKSPNKSIAGLGWITPNYEVYLITGSITKREVLVNSARGIVSWCRKYQERLFVCEGAIF</sequence>
<evidence type="ECO:0000256" key="5">
    <source>
        <dbReference type="SAM" id="MobiDB-lite"/>
    </source>
</evidence>
<evidence type="ECO:0000259" key="6">
    <source>
        <dbReference type="Pfam" id="PF19036"/>
    </source>
</evidence>
<dbReference type="PRINTS" id="PR01546">
    <property type="entry name" value="YEAST73DUF"/>
</dbReference>
<keyword evidence="4" id="KW-0653">Protein transport</keyword>
<accession>A0A1E3PAU2</accession>
<keyword evidence="4" id="KW-0813">Transport</keyword>
<evidence type="ECO:0000256" key="1">
    <source>
        <dbReference type="ARBA" id="ARBA00004380"/>
    </source>
</evidence>
<dbReference type="InterPro" id="IPR004353">
    <property type="entry name" value="Mon1"/>
</dbReference>
<dbReference type="GO" id="GO:0016236">
    <property type="term" value="P:macroautophagy"/>
    <property type="evidence" value="ECO:0007669"/>
    <property type="project" value="EnsemblFungi"/>
</dbReference>
<evidence type="ECO:0000313" key="10">
    <source>
        <dbReference type="Proteomes" id="UP000094112"/>
    </source>
</evidence>
<dbReference type="Proteomes" id="UP000094112">
    <property type="component" value="Unassembled WGS sequence"/>
</dbReference>
<evidence type="ECO:0000259" key="7">
    <source>
        <dbReference type="Pfam" id="PF19037"/>
    </source>
</evidence>
<dbReference type="RefSeq" id="XP_019041743.1">
    <property type="nucleotide sequence ID" value="XM_019186140.1"/>
</dbReference>
<evidence type="ECO:0000256" key="3">
    <source>
        <dbReference type="ARBA" id="ARBA00018132"/>
    </source>
</evidence>
<evidence type="ECO:0000256" key="2">
    <source>
        <dbReference type="ARBA" id="ARBA00008968"/>
    </source>
</evidence>
<feature type="domain" description="FUZ/MON1/HPS1 first Longin" evidence="6">
    <location>
        <begin position="142"/>
        <end position="261"/>
    </location>
</feature>
<dbReference type="OrthoDB" id="272411at2759"/>
<dbReference type="InterPro" id="IPR043971">
    <property type="entry name" value="FUZ/MON1/HPS1_longin_2"/>
</dbReference>
<dbReference type="GO" id="GO:0005829">
    <property type="term" value="C:cytosol"/>
    <property type="evidence" value="ECO:0007669"/>
    <property type="project" value="EnsemblFungi"/>
</dbReference>
<protein>
    <recommendedName>
        <fullName evidence="3 4">Vacuolar fusion protein MON1</fullName>
    </recommendedName>
</protein>
<proteinExistence type="inferred from homology"/>
<keyword evidence="4" id="KW-0472">Membrane</keyword>
<feature type="domain" description="FUZ/MON1/HPS1 second Longin" evidence="7">
    <location>
        <begin position="308"/>
        <end position="406"/>
    </location>
</feature>
<reference evidence="9 10" key="1">
    <citation type="journal article" date="2016" name="Proc. Natl. Acad. Sci. U.S.A.">
        <title>Comparative genomics of biotechnologically important yeasts.</title>
        <authorList>
            <person name="Riley R."/>
            <person name="Haridas S."/>
            <person name="Wolfe K.H."/>
            <person name="Lopes M.R."/>
            <person name="Hittinger C.T."/>
            <person name="Goeker M."/>
            <person name="Salamov A.A."/>
            <person name="Wisecaver J.H."/>
            <person name="Long T.M."/>
            <person name="Calvey C.H."/>
            <person name="Aerts A.L."/>
            <person name="Barry K.W."/>
            <person name="Choi C."/>
            <person name="Clum A."/>
            <person name="Coughlan A.Y."/>
            <person name="Deshpande S."/>
            <person name="Douglass A.P."/>
            <person name="Hanson S.J."/>
            <person name="Klenk H.-P."/>
            <person name="LaButti K.M."/>
            <person name="Lapidus A."/>
            <person name="Lindquist E.A."/>
            <person name="Lipzen A.M."/>
            <person name="Meier-Kolthoff J.P."/>
            <person name="Ohm R.A."/>
            <person name="Otillar R.P."/>
            <person name="Pangilinan J.L."/>
            <person name="Peng Y."/>
            <person name="Rokas A."/>
            <person name="Rosa C.A."/>
            <person name="Scheuner C."/>
            <person name="Sibirny A.A."/>
            <person name="Slot J.C."/>
            <person name="Stielow J.B."/>
            <person name="Sun H."/>
            <person name="Kurtzman C.P."/>
            <person name="Blackwell M."/>
            <person name="Grigoriev I.V."/>
            <person name="Jeffries T.W."/>
        </authorList>
    </citation>
    <scope>NUCLEOTIDE SEQUENCE [LARGE SCALE GENOMIC DNA]</scope>
    <source>
        <strain evidence="10">ATCC 58044 / CBS 1984 / NCYC 433 / NRRL Y-366-8</strain>
    </source>
</reference>
<dbReference type="GO" id="GO:0032585">
    <property type="term" value="C:multivesicular body membrane"/>
    <property type="evidence" value="ECO:0007669"/>
    <property type="project" value="UniProtKB-SubCell"/>
</dbReference>
<dbReference type="GO" id="GO:0010314">
    <property type="term" value="F:phosphatidylinositol-5-phosphate binding"/>
    <property type="evidence" value="ECO:0007669"/>
    <property type="project" value="EnsemblFungi"/>
</dbReference>
<dbReference type="PANTHER" id="PTHR13027">
    <property type="entry name" value="SAND PROTEIN-RELATED"/>
    <property type="match status" value="1"/>
</dbReference>
<dbReference type="Pfam" id="PF19036">
    <property type="entry name" value="Fuz_longin_1"/>
    <property type="match status" value="1"/>
</dbReference>
<dbReference type="EMBL" id="KV454208">
    <property type="protein sequence ID" value="ODQ62536.1"/>
    <property type="molecule type" value="Genomic_DNA"/>
</dbReference>
<gene>
    <name evidence="9" type="ORF">WICANDRAFT_88129</name>
</gene>
<dbReference type="GO" id="GO:0001786">
    <property type="term" value="F:phosphatidylserine binding"/>
    <property type="evidence" value="ECO:0007669"/>
    <property type="project" value="EnsemblFungi"/>
</dbReference>
<evidence type="ECO:0000313" key="9">
    <source>
        <dbReference type="EMBL" id="ODQ62536.1"/>
    </source>
</evidence>
<dbReference type="GO" id="GO:0000329">
    <property type="term" value="C:fungal-type vacuole membrane"/>
    <property type="evidence" value="ECO:0007669"/>
    <property type="project" value="EnsemblFungi"/>
</dbReference>
<dbReference type="GO" id="GO:0005085">
    <property type="term" value="F:guanyl-nucleotide exchange factor activity"/>
    <property type="evidence" value="ECO:0007669"/>
    <property type="project" value="EnsemblFungi"/>
</dbReference>
<dbReference type="GO" id="GO:0048278">
    <property type="term" value="P:vesicle docking"/>
    <property type="evidence" value="ECO:0007669"/>
    <property type="project" value="EnsemblFungi"/>
</dbReference>
<dbReference type="InterPro" id="IPR043972">
    <property type="entry name" value="FUZ/MON1/HPS1_longin_1"/>
</dbReference>
<dbReference type="PANTHER" id="PTHR13027:SF7">
    <property type="entry name" value="VACUOLAR FUSION PROTEIN MON1 HOMOLOG"/>
    <property type="match status" value="1"/>
</dbReference>
<comment type="subcellular location">
    <subcellularLocation>
        <location evidence="4">Endosome</location>
        <location evidence="4">Multivesicular body membrane</location>
        <topology evidence="4">Peripheral membrane protein</topology>
    </subcellularLocation>
    <subcellularLocation>
        <location evidence="1 4">Prevacuolar compartment membrane</location>
        <topology evidence="1 4">Peripheral membrane protein</topology>
    </subcellularLocation>
    <subcellularLocation>
        <location evidence="4">Vacuole membrane</location>
        <topology evidence="4">Peripheral membrane protein</topology>
    </subcellularLocation>
</comment>
<dbReference type="STRING" id="683960.A0A1E3PAU2"/>
<feature type="domain" description="FUZ/MON1/HPS1 third Longin" evidence="8">
    <location>
        <begin position="436"/>
        <end position="533"/>
    </location>
</feature>
<dbReference type="Pfam" id="PF19038">
    <property type="entry name" value="Fuz_longin_3"/>
    <property type="match status" value="1"/>
</dbReference>
<keyword evidence="4" id="KW-0072">Autophagy</keyword>